<dbReference type="PROSITE" id="PS01036">
    <property type="entry name" value="HSP70_3"/>
    <property type="match status" value="1"/>
</dbReference>
<dbReference type="InterPro" id="IPR018181">
    <property type="entry name" value="Heat_shock_70_CS"/>
</dbReference>
<gene>
    <name evidence="5" type="ORF">NESG_00253</name>
</gene>
<dbReference type="PANTHER" id="PTHR19375">
    <property type="entry name" value="HEAT SHOCK PROTEIN 70KDA"/>
    <property type="match status" value="1"/>
</dbReference>
<comment type="similarity">
    <text evidence="1 4">Belongs to the heat shock protein 70 family.</text>
</comment>
<dbReference type="InterPro" id="IPR029047">
    <property type="entry name" value="HSP70_peptide-bd_sf"/>
</dbReference>
<dbReference type="HOGENOM" id="CLU_005965_2_1_1"/>
<dbReference type="Gene3D" id="3.90.640.10">
    <property type="entry name" value="Actin, Chain A, domain 4"/>
    <property type="match status" value="1"/>
</dbReference>
<dbReference type="Pfam" id="PF00012">
    <property type="entry name" value="HSP70"/>
    <property type="match status" value="1"/>
</dbReference>
<evidence type="ECO:0000256" key="3">
    <source>
        <dbReference type="ARBA" id="ARBA00022840"/>
    </source>
</evidence>
<name>A0A086J4V9_NEMA1</name>
<dbReference type="FunFam" id="3.30.420.40:FF:000020">
    <property type="entry name" value="Chaperone protein HscA homolog"/>
    <property type="match status" value="1"/>
</dbReference>
<dbReference type="Proteomes" id="UP000054524">
    <property type="component" value="Unassembled WGS sequence"/>
</dbReference>
<comment type="caution">
    <text evidence="5">The sequence shown here is derived from an EMBL/GenBank/DDBJ whole genome shotgun (WGS) entry which is preliminary data.</text>
</comment>
<dbReference type="PRINTS" id="PR00301">
    <property type="entry name" value="HEATSHOCK70"/>
</dbReference>
<dbReference type="AlphaFoldDB" id="A0A086J4V9"/>
<dbReference type="FunFam" id="3.30.420.40:FF:000004">
    <property type="entry name" value="Molecular chaperone DnaK"/>
    <property type="match status" value="1"/>
</dbReference>
<organism evidence="5 6">
    <name type="scientific">Nematocida ausubeli (strain ATCC PRA-371 / ERTm2)</name>
    <name type="common">Nematode killer fungus</name>
    <dbReference type="NCBI Taxonomy" id="1913371"/>
    <lineage>
        <taxon>Eukaryota</taxon>
        <taxon>Fungi</taxon>
        <taxon>Fungi incertae sedis</taxon>
        <taxon>Microsporidia</taxon>
        <taxon>Nematocida</taxon>
    </lineage>
</organism>
<dbReference type="PROSITE" id="PS00297">
    <property type="entry name" value="HSP70_1"/>
    <property type="match status" value="1"/>
</dbReference>
<dbReference type="NCBIfam" id="NF001413">
    <property type="entry name" value="PRK00290.1"/>
    <property type="match status" value="1"/>
</dbReference>
<dbReference type="SUPFAM" id="SSF53067">
    <property type="entry name" value="Actin-like ATPase domain"/>
    <property type="match status" value="2"/>
</dbReference>
<evidence type="ECO:0000256" key="4">
    <source>
        <dbReference type="RuleBase" id="RU003322"/>
    </source>
</evidence>
<evidence type="ECO:0008006" key="7">
    <source>
        <dbReference type="Google" id="ProtNLM"/>
    </source>
</evidence>
<keyword evidence="2 4" id="KW-0547">Nucleotide-binding</keyword>
<sequence>MGARRNIAGLISAVTGQSQNSRLLTRSYDILQSFFTSHEIFRGYTEKILGIDLGTTNSCAAVLMEGDKPKIIENLKGSRTTPSVVSLSGGKVLVGEDAKKEIQNTPSGVVTSAKRLMGRKYTDPETVEHMETVPYKIVPHVNGDAWIEVDGKTYSPQKIGAEVLRYLKDSVEYVLKEKITKAVITVPAYFTDAQRQATKVSGEIAGLNVLRVINEPTAAALSYGIDTSKDGIVAVYDLGGGTFDVSILEIKDGIFEVKATNGNSHLGGEDFDAALTNHIISRIEKEHGIAIRSNLDALQQVRKMAEQIKCVLSEQEHTVADFLFPHTSDAKSESSRSISLHITRQEFENLIAPLIEKTLSPCKEAMLDADIKKGSIDNVIVVGGMTRIPAIRRAVEKVFGKAITPGVNPDEAVAAGAAVQGGILAGKMQDYLLIDVAPLSLGIETLGGIFSKIVEKNSSIPIKKTQTFTTSEDGQPSVTVKIYEGERPLVSHNKYLGELVLSGIPPLPKGVPKIEVTFEADANGIFTVSAKDKETQIAQNTKIEPSGGLSKDEIASLIKEAEDARLQDEKEKLLIETKQKVTDYIKQHHEIRAKLKGSLKPDTLHRLNSKISDLLAYMEKSSATKDELEYYLADLRKDAGSAWRDHK</sequence>
<dbReference type="Gene3D" id="2.60.34.10">
    <property type="entry name" value="Substrate Binding Domain Of DNAk, Chain A, domain 1"/>
    <property type="match status" value="1"/>
</dbReference>
<dbReference type="InterPro" id="IPR043129">
    <property type="entry name" value="ATPase_NBD"/>
</dbReference>
<dbReference type="InterPro" id="IPR013126">
    <property type="entry name" value="Hsp_70_fam"/>
</dbReference>
<dbReference type="FunFam" id="3.90.640.10:FF:000003">
    <property type="entry name" value="Molecular chaperone DnaK"/>
    <property type="match status" value="1"/>
</dbReference>
<dbReference type="EMBL" id="AKIJ01000001">
    <property type="protein sequence ID" value="KFG27177.1"/>
    <property type="molecule type" value="Genomic_DNA"/>
</dbReference>
<accession>A0A086J4V9</accession>
<dbReference type="PROSITE" id="PS00329">
    <property type="entry name" value="HSP70_2"/>
    <property type="match status" value="1"/>
</dbReference>
<evidence type="ECO:0000313" key="5">
    <source>
        <dbReference type="EMBL" id="KFG27177.1"/>
    </source>
</evidence>
<dbReference type="SUPFAM" id="SSF100920">
    <property type="entry name" value="Heat shock protein 70kD (HSP70), peptide-binding domain"/>
    <property type="match status" value="1"/>
</dbReference>
<dbReference type="RefSeq" id="XP_052905732.1">
    <property type="nucleotide sequence ID" value="XM_053047907.1"/>
</dbReference>
<dbReference type="Gene3D" id="3.30.420.40">
    <property type="match status" value="2"/>
</dbReference>
<dbReference type="GO" id="GO:0140662">
    <property type="term" value="F:ATP-dependent protein folding chaperone"/>
    <property type="evidence" value="ECO:0007669"/>
    <property type="project" value="InterPro"/>
</dbReference>
<dbReference type="GO" id="GO:0005524">
    <property type="term" value="F:ATP binding"/>
    <property type="evidence" value="ECO:0007669"/>
    <property type="project" value="UniProtKB-KW"/>
</dbReference>
<evidence type="ECO:0000313" key="6">
    <source>
        <dbReference type="Proteomes" id="UP000054524"/>
    </source>
</evidence>
<evidence type="ECO:0000256" key="2">
    <source>
        <dbReference type="ARBA" id="ARBA00022741"/>
    </source>
</evidence>
<keyword evidence="3 4" id="KW-0067">ATP-binding</keyword>
<protein>
    <recommendedName>
        <fullName evidence="7">Heat shock protein 70</fullName>
    </recommendedName>
</protein>
<keyword evidence="6" id="KW-1185">Reference proteome</keyword>
<dbReference type="GeneID" id="77675226"/>
<reference evidence="5 6" key="1">
    <citation type="journal article" date="2014" name="Genome Announc.">
        <title>Genome Sequence of the Microsporidian Species Nematocida sp1 Strain ERTm6 (ATCC PRA-372).</title>
        <authorList>
            <person name="Bakowski M.A."/>
            <person name="Priest M."/>
            <person name="Young S."/>
            <person name="Cuomo C.A."/>
            <person name="Troemel E.R."/>
        </authorList>
    </citation>
    <scope>NUCLEOTIDE SEQUENCE [LARGE SCALE GENOMIC DNA]</scope>
    <source>
        <strain evidence="5 6">ERTm6</strain>
    </source>
</reference>
<evidence type="ECO:0000256" key="1">
    <source>
        <dbReference type="ARBA" id="ARBA00007381"/>
    </source>
</evidence>
<proteinExistence type="inferred from homology"/>
<dbReference type="FunFam" id="2.60.34.10:FF:000023">
    <property type="entry name" value="70 kDa heat shock cognate protein"/>
    <property type="match status" value="1"/>
</dbReference>